<dbReference type="GO" id="GO:0005886">
    <property type="term" value="C:plasma membrane"/>
    <property type="evidence" value="ECO:0007669"/>
    <property type="project" value="UniProtKB-SubCell"/>
</dbReference>
<evidence type="ECO:0000256" key="2">
    <source>
        <dbReference type="ARBA" id="ARBA00022475"/>
    </source>
</evidence>
<evidence type="ECO:0000256" key="6">
    <source>
        <dbReference type="ARBA" id="ARBA00038076"/>
    </source>
</evidence>
<evidence type="ECO:0000256" key="4">
    <source>
        <dbReference type="ARBA" id="ARBA00022989"/>
    </source>
</evidence>
<dbReference type="InterPro" id="IPR050250">
    <property type="entry name" value="Macrolide_Exporter_MacB"/>
</dbReference>
<accession>Q1II86</accession>
<comment type="similarity">
    <text evidence="6">Belongs to the ABC-4 integral membrane protein family.</text>
</comment>
<feature type="domain" description="MacB-like periplasmic core" evidence="9">
    <location>
        <begin position="35"/>
        <end position="256"/>
    </location>
</feature>
<protein>
    <submittedName>
        <fullName evidence="10">ABC efflux pump, inner membrane subunit</fullName>
    </submittedName>
</protein>
<dbReference type="HOGENOM" id="CLU_000604_8_0_0"/>
<comment type="subcellular location">
    <subcellularLocation>
        <location evidence="1">Cell membrane</location>
        <topology evidence="1">Multi-pass membrane protein</topology>
    </subcellularLocation>
</comment>
<feature type="transmembrane region" description="Helical" evidence="7">
    <location>
        <begin position="336"/>
        <end position="360"/>
    </location>
</feature>
<dbReference type="Proteomes" id="UP000002432">
    <property type="component" value="Chromosome"/>
</dbReference>
<feature type="domain" description="ABC3 transporter permease C-terminal" evidence="8">
    <location>
        <begin position="293"/>
        <end position="406"/>
    </location>
</feature>
<dbReference type="Pfam" id="PF02687">
    <property type="entry name" value="FtsX"/>
    <property type="match status" value="1"/>
</dbReference>
<evidence type="ECO:0000256" key="3">
    <source>
        <dbReference type="ARBA" id="ARBA00022692"/>
    </source>
</evidence>
<gene>
    <name evidence="10" type="ordered locus">Acid345_4414</name>
</gene>
<dbReference type="Pfam" id="PF12704">
    <property type="entry name" value="MacB_PCD"/>
    <property type="match status" value="1"/>
</dbReference>
<dbReference type="STRING" id="204669.Acid345_4414"/>
<dbReference type="PANTHER" id="PTHR30572">
    <property type="entry name" value="MEMBRANE COMPONENT OF TRANSPORTER-RELATED"/>
    <property type="match status" value="1"/>
</dbReference>
<dbReference type="KEGG" id="aba:Acid345_4414"/>
<sequence>MTSVVPKPPVYERLHYREILAVSIETFKSNKVRFALTALGMVIGTASLILVVTIGLTGKQYILRELNSIGTNMITADYEGGTIYGGSTSNDFMTLDDLKAIRAQVPGIVAASPMIQLHDQIPVPGGKERDVLILGVSFEYQFVRNLVIPSGRFFDDYDTNARNKVAAITKPLAIRLYGSEDAAVGQPIKLNGLPFTIIGTFKERVETFGQSEISDDTILIPYTVGRYFTDTDAVKELFFSMSDSDRVPLATQEIQQVLQSRHRPESVYKAENLTQLLDVAAKVANALTAILLLISAVTLVVSGVGIMNIMLATVSSRIREIGVRKAVGATNQEIRLQFLTEAVLISLVGGVIGIVSGLALPVSLRFLTDYRVPISGLSVIIALVVSSMVGVLFGTVPATRAAQLDPVESLRYE</sequence>
<dbReference type="EMBL" id="CP000360">
    <property type="protein sequence ID" value="ABF43414.1"/>
    <property type="molecule type" value="Genomic_DNA"/>
</dbReference>
<evidence type="ECO:0000259" key="9">
    <source>
        <dbReference type="Pfam" id="PF12704"/>
    </source>
</evidence>
<keyword evidence="3 7" id="KW-0812">Transmembrane</keyword>
<dbReference type="EnsemblBacteria" id="ABF43414">
    <property type="protein sequence ID" value="ABF43414"/>
    <property type="gene ID" value="Acid345_4414"/>
</dbReference>
<feature type="transmembrane region" description="Helical" evidence="7">
    <location>
        <begin position="372"/>
        <end position="393"/>
    </location>
</feature>
<evidence type="ECO:0000256" key="5">
    <source>
        <dbReference type="ARBA" id="ARBA00023136"/>
    </source>
</evidence>
<dbReference type="AlphaFoldDB" id="Q1II86"/>
<keyword evidence="11" id="KW-1185">Reference proteome</keyword>
<evidence type="ECO:0000259" key="8">
    <source>
        <dbReference type="Pfam" id="PF02687"/>
    </source>
</evidence>
<dbReference type="PANTHER" id="PTHR30572:SF4">
    <property type="entry name" value="ABC TRANSPORTER PERMEASE YTRF"/>
    <property type="match status" value="1"/>
</dbReference>
<feature type="transmembrane region" description="Helical" evidence="7">
    <location>
        <begin position="289"/>
        <end position="315"/>
    </location>
</feature>
<dbReference type="InterPro" id="IPR025857">
    <property type="entry name" value="MacB_PCD"/>
</dbReference>
<reference evidence="10 11" key="1">
    <citation type="journal article" date="2009" name="Appl. Environ. Microbiol.">
        <title>Three genomes from the phylum Acidobacteria provide insight into the lifestyles of these microorganisms in soils.</title>
        <authorList>
            <person name="Ward N.L."/>
            <person name="Challacombe J.F."/>
            <person name="Janssen P.H."/>
            <person name="Henrissat B."/>
            <person name="Coutinho P.M."/>
            <person name="Wu M."/>
            <person name="Xie G."/>
            <person name="Haft D.H."/>
            <person name="Sait M."/>
            <person name="Badger J."/>
            <person name="Barabote R.D."/>
            <person name="Bradley B."/>
            <person name="Brettin T.S."/>
            <person name="Brinkac L.M."/>
            <person name="Bruce D."/>
            <person name="Creasy T."/>
            <person name="Daugherty S.C."/>
            <person name="Davidsen T.M."/>
            <person name="DeBoy R.T."/>
            <person name="Detter J.C."/>
            <person name="Dodson R.J."/>
            <person name="Durkin A.S."/>
            <person name="Ganapathy A."/>
            <person name="Gwinn-Giglio M."/>
            <person name="Han C.S."/>
            <person name="Khouri H."/>
            <person name="Kiss H."/>
            <person name="Kothari S.P."/>
            <person name="Madupu R."/>
            <person name="Nelson K.E."/>
            <person name="Nelson W.C."/>
            <person name="Paulsen I."/>
            <person name="Penn K."/>
            <person name="Ren Q."/>
            <person name="Rosovitz M.J."/>
            <person name="Selengut J.D."/>
            <person name="Shrivastava S."/>
            <person name="Sullivan S.A."/>
            <person name="Tapia R."/>
            <person name="Thompson L.S."/>
            <person name="Watkins K.L."/>
            <person name="Yang Q."/>
            <person name="Yu C."/>
            <person name="Zafar N."/>
            <person name="Zhou L."/>
            <person name="Kuske C.R."/>
        </authorList>
    </citation>
    <scope>NUCLEOTIDE SEQUENCE [LARGE SCALE GENOMIC DNA]</scope>
    <source>
        <strain evidence="10 11">Ellin345</strain>
    </source>
</reference>
<evidence type="ECO:0000313" key="10">
    <source>
        <dbReference type="EMBL" id="ABF43414.1"/>
    </source>
</evidence>
<proteinExistence type="inferred from homology"/>
<dbReference type="OrthoDB" id="9770036at2"/>
<keyword evidence="5 7" id="KW-0472">Membrane</keyword>
<evidence type="ECO:0000256" key="1">
    <source>
        <dbReference type="ARBA" id="ARBA00004651"/>
    </source>
</evidence>
<keyword evidence="4 7" id="KW-1133">Transmembrane helix</keyword>
<name>Q1II86_KORVE</name>
<dbReference type="GO" id="GO:0022857">
    <property type="term" value="F:transmembrane transporter activity"/>
    <property type="evidence" value="ECO:0007669"/>
    <property type="project" value="TreeGrafter"/>
</dbReference>
<dbReference type="eggNOG" id="COG0577">
    <property type="taxonomic scope" value="Bacteria"/>
</dbReference>
<dbReference type="RefSeq" id="WP_011525211.1">
    <property type="nucleotide sequence ID" value="NC_008009.1"/>
</dbReference>
<feature type="transmembrane region" description="Helical" evidence="7">
    <location>
        <begin position="34"/>
        <end position="56"/>
    </location>
</feature>
<keyword evidence="2" id="KW-1003">Cell membrane</keyword>
<evidence type="ECO:0000256" key="7">
    <source>
        <dbReference type="SAM" id="Phobius"/>
    </source>
</evidence>
<evidence type="ECO:0000313" key="11">
    <source>
        <dbReference type="Proteomes" id="UP000002432"/>
    </source>
</evidence>
<dbReference type="InterPro" id="IPR003838">
    <property type="entry name" value="ABC3_permease_C"/>
</dbReference>
<organism evidence="10 11">
    <name type="scientific">Koribacter versatilis (strain Ellin345)</name>
    <dbReference type="NCBI Taxonomy" id="204669"/>
    <lineage>
        <taxon>Bacteria</taxon>
        <taxon>Pseudomonadati</taxon>
        <taxon>Acidobacteriota</taxon>
        <taxon>Terriglobia</taxon>
        <taxon>Terriglobales</taxon>
        <taxon>Candidatus Korobacteraceae</taxon>
        <taxon>Candidatus Korobacter</taxon>
    </lineage>
</organism>